<feature type="domain" description="4Fe-4S ferredoxin-type" evidence="7">
    <location>
        <begin position="16"/>
        <end position="46"/>
    </location>
</feature>
<dbReference type="SUPFAM" id="SSF54862">
    <property type="entry name" value="4Fe-4S ferredoxins"/>
    <property type="match status" value="1"/>
</dbReference>
<dbReference type="GO" id="GO:0051539">
    <property type="term" value="F:4 iron, 4 sulfur cluster binding"/>
    <property type="evidence" value="ECO:0007669"/>
    <property type="project" value="UniProtKB-UniRule"/>
</dbReference>
<evidence type="ECO:0000256" key="2">
    <source>
        <dbReference type="ARBA" id="ARBA00022723"/>
    </source>
</evidence>
<keyword evidence="3" id="KW-0677">Repeat</keyword>
<sequence length="426" mass="46615">MQTNFSPERLEADRLVRQANDILRTCVHCGFCTATCPTYVLLGDELDSPRGRIYLLKDMLENDKPASPKVVKHIDRCLTCLSCMTTCPSGVDYMHLVEQGRVHIEKTYKRPPMDRLVRRILGTVIPHTNRFRWAMLGGWLARPVARFIPGRLGAMAGMARRRPALRSSIDRAQVIPAQGQTRMRIALMRNCVQPALDPEIDAATVRLLTRHGCEIVIAEGQGCCGAAVQHMGEEEPAKAMARANVRAWTAAGVDRVVVNVSGCGTTVKDYGHLLADEPEWAEDARAIADKAVDVSEILAALGLMEPTTPHARIVAYHAACSLQHGQQIKTQPKDLLEAAGYRVVLPRDAHLCCGSAGTYSITQPELARQLRTRKVETLHALKADVIASGNIGCLNHLAAEANLPLVHTVQLLDWATGGPRPPALKP</sequence>
<evidence type="ECO:0000313" key="9">
    <source>
        <dbReference type="Proteomes" id="UP000434582"/>
    </source>
</evidence>
<comment type="cofactor">
    <cofactor evidence="6">
        <name>[4Fe-4S] cluster</name>
        <dbReference type="ChEBI" id="CHEBI:49883"/>
    </cofactor>
    <text evidence="6">Binds 2 [4Fe-4S] clusters.</text>
</comment>
<keyword evidence="6" id="KW-0249">Electron transport</keyword>
<dbReference type="Pfam" id="PF13183">
    <property type="entry name" value="Fer4_8"/>
    <property type="match status" value="1"/>
</dbReference>
<dbReference type="Proteomes" id="UP000434582">
    <property type="component" value="Unassembled WGS sequence"/>
</dbReference>
<comment type="catalytic activity">
    <reaction evidence="6">
        <text>(R)-lactate + A = pyruvate + AH2</text>
        <dbReference type="Rhea" id="RHEA:15089"/>
        <dbReference type="ChEBI" id="CHEBI:13193"/>
        <dbReference type="ChEBI" id="CHEBI:15361"/>
        <dbReference type="ChEBI" id="CHEBI:16004"/>
        <dbReference type="ChEBI" id="CHEBI:17499"/>
    </reaction>
</comment>
<protein>
    <recommendedName>
        <fullName evidence="6">Glycolate oxidase iron-sulfur subunit</fullName>
        <ecNumber evidence="6">1.1.99.14</ecNumber>
    </recommendedName>
</protein>
<dbReference type="InterPro" id="IPR017896">
    <property type="entry name" value="4Fe4S_Fe-S-bd"/>
</dbReference>
<dbReference type="GO" id="GO:0046872">
    <property type="term" value="F:metal ion binding"/>
    <property type="evidence" value="ECO:0007669"/>
    <property type="project" value="UniProtKB-UniRule"/>
</dbReference>
<feature type="domain" description="4Fe-4S ferredoxin-type" evidence="7">
    <location>
        <begin position="68"/>
        <end position="97"/>
    </location>
</feature>
<dbReference type="AlphaFoldDB" id="A0A7X1ZEH4"/>
<proteinExistence type="predicted"/>
<keyword evidence="6" id="KW-0813">Transport</keyword>
<dbReference type="PROSITE" id="PS51379">
    <property type="entry name" value="4FE4S_FER_2"/>
    <property type="match status" value="2"/>
</dbReference>
<dbReference type="RefSeq" id="WP_153341610.1">
    <property type="nucleotide sequence ID" value="NZ_WIVE01000008.1"/>
</dbReference>
<dbReference type="PIRSF" id="PIRSF000139">
    <property type="entry name" value="Glc_ox_4Fe-4S"/>
    <property type="match status" value="1"/>
</dbReference>
<accession>A0A7X1ZEH4</accession>
<evidence type="ECO:0000256" key="3">
    <source>
        <dbReference type="ARBA" id="ARBA00022737"/>
    </source>
</evidence>
<keyword evidence="1 6" id="KW-0004">4Fe-4S</keyword>
<keyword evidence="5 6" id="KW-0411">Iron-sulfur</keyword>
<evidence type="ECO:0000256" key="1">
    <source>
        <dbReference type="ARBA" id="ARBA00022485"/>
    </source>
</evidence>
<dbReference type="PROSITE" id="PS00198">
    <property type="entry name" value="4FE4S_FER_1"/>
    <property type="match status" value="1"/>
</dbReference>
<dbReference type="EC" id="1.1.99.14" evidence="6"/>
<name>A0A7X1ZEH4_9PROT</name>
<dbReference type="Gene3D" id="1.10.1060.10">
    <property type="entry name" value="Alpha-helical ferredoxin"/>
    <property type="match status" value="1"/>
</dbReference>
<gene>
    <name evidence="8" type="primary">glcF</name>
    <name evidence="8" type="ORF">GHC57_04500</name>
</gene>
<comment type="caution">
    <text evidence="8">The sequence shown here is derived from an EMBL/GenBank/DDBJ whole genome shotgun (WGS) entry which is preliminary data.</text>
</comment>
<dbReference type="InterPro" id="IPR017900">
    <property type="entry name" value="4Fe4S_Fe_S_CS"/>
</dbReference>
<organism evidence="8 9">
    <name type="scientific">Roseospira navarrensis</name>
    <dbReference type="NCBI Taxonomy" id="140058"/>
    <lineage>
        <taxon>Bacteria</taxon>
        <taxon>Pseudomonadati</taxon>
        <taxon>Pseudomonadota</taxon>
        <taxon>Alphaproteobacteria</taxon>
        <taxon>Rhodospirillales</taxon>
        <taxon>Rhodospirillaceae</taxon>
        <taxon>Roseospira</taxon>
    </lineage>
</organism>
<evidence type="ECO:0000313" key="8">
    <source>
        <dbReference type="EMBL" id="MQX35775.1"/>
    </source>
</evidence>
<evidence type="ECO:0000256" key="5">
    <source>
        <dbReference type="ARBA" id="ARBA00023014"/>
    </source>
</evidence>
<dbReference type="InterPro" id="IPR012257">
    <property type="entry name" value="Glc_ox_4Fe-4S"/>
</dbReference>
<dbReference type="PANTHER" id="PTHR32479:SF17">
    <property type="entry name" value="GLYCOLATE OXIDASE IRON-SULFUR SUBUNIT"/>
    <property type="match status" value="1"/>
</dbReference>
<evidence type="ECO:0000256" key="4">
    <source>
        <dbReference type="ARBA" id="ARBA00023004"/>
    </source>
</evidence>
<dbReference type="EMBL" id="WIVE01000008">
    <property type="protein sequence ID" value="MQX35775.1"/>
    <property type="molecule type" value="Genomic_DNA"/>
</dbReference>
<keyword evidence="4 6" id="KW-0408">Iron</keyword>
<dbReference type="GO" id="GO:0019154">
    <property type="term" value="F:glycolate dehydrogenase activity"/>
    <property type="evidence" value="ECO:0007669"/>
    <property type="project" value="UniProtKB-EC"/>
</dbReference>
<dbReference type="OrthoDB" id="9765258at2"/>
<dbReference type="Pfam" id="PF02754">
    <property type="entry name" value="CCG"/>
    <property type="match status" value="2"/>
</dbReference>
<dbReference type="FunFam" id="1.10.1060.10:FF:000012">
    <property type="entry name" value="Glycolate oxidase iron-sulfur subunit"/>
    <property type="match status" value="1"/>
</dbReference>
<dbReference type="NCBIfam" id="NF008434">
    <property type="entry name" value="PRK11274.1"/>
    <property type="match status" value="1"/>
</dbReference>
<comment type="catalytic activity">
    <reaction evidence="6">
        <text>glycolate + A = glyoxylate + AH2</text>
        <dbReference type="Rhea" id="RHEA:21264"/>
        <dbReference type="ChEBI" id="CHEBI:13193"/>
        <dbReference type="ChEBI" id="CHEBI:17499"/>
        <dbReference type="ChEBI" id="CHEBI:29805"/>
        <dbReference type="ChEBI" id="CHEBI:36655"/>
        <dbReference type="EC" id="1.1.99.14"/>
    </reaction>
</comment>
<keyword evidence="8" id="KW-0560">Oxidoreductase</keyword>
<keyword evidence="9" id="KW-1185">Reference proteome</keyword>
<evidence type="ECO:0000256" key="6">
    <source>
        <dbReference type="PIRNR" id="PIRNR000139"/>
    </source>
</evidence>
<evidence type="ECO:0000259" key="7">
    <source>
        <dbReference type="PROSITE" id="PS51379"/>
    </source>
</evidence>
<reference evidence="8 9" key="1">
    <citation type="submission" date="2019-10" db="EMBL/GenBank/DDBJ databases">
        <title>Draft whole-genome sequence of the purple nonsulfur photosynthetic bacterium Roseospira navarrensis DSM 15114.</title>
        <authorList>
            <person name="Kyndt J.A."/>
            <person name="Meyer T.E."/>
        </authorList>
    </citation>
    <scope>NUCLEOTIDE SEQUENCE [LARGE SCALE GENOMIC DNA]</scope>
    <source>
        <strain evidence="8 9">DSM 15114</strain>
    </source>
</reference>
<dbReference type="InterPro" id="IPR004017">
    <property type="entry name" value="Cys_rich_dom"/>
</dbReference>
<dbReference type="InterPro" id="IPR009051">
    <property type="entry name" value="Helical_ferredxn"/>
</dbReference>
<comment type="function">
    <text evidence="6">Component of a complex that catalyzes the oxidation of glycolate to glyoxylate.</text>
</comment>
<dbReference type="PANTHER" id="PTHR32479">
    <property type="entry name" value="GLYCOLATE OXIDASE IRON-SULFUR SUBUNIT"/>
    <property type="match status" value="1"/>
</dbReference>
<keyword evidence="2 6" id="KW-0479">Metal-binding</keyword>